<dbReference type="AlphaFoldDB" id="A0AAW2NEH9"/>
<feature type="transmembrane region" description="Helical" evidence="1">
    <location>
        <begin position="6"/>
        <end position="26"/>
    </location>
</feature>
<reference evidence="2" key="2">
    <citation type="journal article" date="2024" name="Plant">
        <title>Genomic evolution and insights into agronomic trait innovations of Sesamum species.</title>
        <authorList>
            <person name="Miao H."/>
            <person name="Wang L."/>
            <person name="Qu L."/>
            <person name="Liu H."/>
            <person name="Sun Y."/>
            <person name="Le M."/>
            <person name="Wang Q."/>
            <person name="Wei S."/>
            <person name="Zheng Y."/>
            <person name="Lin W."/>
            <person name="Duan Y."/>
            <person name="Cao H."/>
            <person name="Xiong S."/>
            <person name="Wang X."/>
            <person name="Wei L."/>
            <person name="Li C."/>
            <person name="Ma Q."/>
            <person name="Ju M."/>
            <person name="Zhao R."/>
            <person name="Li G."/>
            <person name="Mu C."/>
            <person name="Tian Q."/>
            <person name="Mei H."/>
            <person name="Zhang T."/>
            <person name="Gao T."/>
            <person name="Zhang H."/>
        </authorList>
    </citation>
    <scope>NUCLEOTIDE SEQUENCE</scope>
    <source>
        <strain evidence="2">KEN8</strain>
    </source>
</reference>
<name>A0AAW2NEH9_9LAMI</name>
<proteinExistence type="predicted"/>
<keyword evidence="1" id="KW-0812">Transmembrane</keyword>
<evidence type="ECO:0000256" key="1">
    <source>
        <dbReference type="SAM" id="Phobius"/>
    </source>
</evidence>
<sequence>MKSPRWGYFRIITGTILGGILGFYCMHRAELKYKEMWNERLRKYEEELNKRKNQETANEFQDVLSFFPPLNIL</sequence>
<gene>
    <name evidence="2" type="ORF">Scaly_1861500</name>
</gene>
<keyword evidence="1" id="KW-0472">Membrane</keyword>
<accession>A0AAW2NEH9</accession>
<organism evidence="2">
    <name type="scientific">Sesamum calycinum</name>
    <dbReference type="NCBI Taxonomy" id="2727403"/>
    <lineage>
        <taxon>Eukaryota</taxon>
        <taxon>Viridiplantae</taxon>
        <taxon>Streptophyta</taxon>
        <taxon>Embryophyta</taxon>
        <taxon>Tracheophyta</taxon>
        <taxon>Spermatophyta</taxon>
        <taxon>Magnoliopsida</taxon>
        <taxon>eudicotyledons</taxon>
        <taxon>Gunneridae</taxon>
        <taxon>Pentapetalae</taxon>
        <taxon>asterids</taxon>
        <taxon>lamiids</taxon>
        <taxon>Lamiales</taxon>
        <taxon>Pedaliaceae</taxon>
        <taxon>Sesamum</taxon>
    </lineage>
</organism>
<protein>
    <submittedName>
        <fullName evidence="2">Uncharacterized protein</fullName>
    </submittedName>
</protein>
<dbReference type="EMBL" id="JACGWM010000011">
    <property type="protein sequence ID" value="KAL0341989.1"/>
    <property type="molecule type" value="Genomic_DNA"/>
</dbReference>
<evidence type="ECO:0000313" key="2">
    <source>
        <dbReference type="EMBL" id="KAL0341989.1"/>
    </source>
</evidence>
<keyword evidence="1" id="KW-1133">Transmembrane helix</keyword>
<reference evidence="2" key="1">
    <citation type="submission" date="2020-06" db="EMBL/GenBank/DDBJ databases">
        <authorList>
            <person name="Li T."/>
            <person name="Hu X."/>
            <person name="Zhang T."/>
            <person name="Song X."/>
            <person name="Zhang H."/>
            <person name="Dai N."/>
            <person name="Sheng W."/>
            <person name="Hou X."/>
            <person name="Wei L."/>
        </authorList>
    </citation>
    <scope>NUCLEOTIDE SEQUENCE</scope>
    <source>
        <strain evidence="2">KEN8</strain>
        <tissue evidence="2">Leaf</tissue>
    </source>
</reference>
<comment type="caution">
    <text evidence="2">The sequence shown here is derived from an EMBL/GenBank/DDBJ whole genome shotgun (WGS) entry which is preliminary data.</text>
</comment>